<dbReference type="PANTHER" id="PTHR33840">
    <property type="match status" value="1"/>
</dbReference>
<reference evidence="3 4" key="1">
    <citation type="submission" date="2018-01" db="EMBL/GenBank/DDBJ databases">
        <title>Draft genome of the type strain Pseudomonas oceani DSM 100277 isolated from the deep water in Okinawa trough, northwestern Pacific Ocean.</title>
        <authorList>
            <person name="Gomila M."/>
            <person name="Mulet M."/>
            <person name="Garcia-Valdes E."/>
            <person name="Lalucat J."/>
        </authorList>
    </citation>
    <scope>NUCLEOTIDE SEQUENCE [LARGE SCALE GENOMIC DNA]</scope>
    <source>
        <strain evidence="3 4">DSM 100277</strain>
    </source>
</reference>
<evidence type="ECO:0000313" key="4">
    <source>
        <dbReference type="Proteomes" id="UP000243451"/>
    </source>
</evidence>
<dbReference type="RefSeq" id="WP_104739486.1">
    <property type="nucleotide sequence ID" value="NZ_BMHR01000017.1"/>
</dbReference>
<comment type="caution">
    <text evidence="3">The sequence shown here is derived from an EMBL/GenBank/DDBJ whole genome shotgun (WGS) entry which is preliminary data.</text>
</comment>
<organism evidence="3 4">
    <name type="scientific">Halopseudomonas oceani</name>
    <dbReference type="NCBI Taxonomy" id="1708783"/>
    <lineage>
        <taxon>Bacteria</taxon>
        <taxon>Pseudomonadati</taxon>
        <taxon>Pseudomonadota</taxon>
        <taxon>Gammaproteobacteria</taxon>
        <taxon>Pseudomonadales</taxon>
        <taxon>Pseudomonadaceae</taxon>
        <taxon>Halopseudomonas</taxon>
    </lineage>
</organism>
<proteinExistence type="predicted"/>
<dbReference type="Proteomes" id="UP000243451">
    <property type="component" value="Unassembled WGS sequence"/>
</dbReference>
<dbReference type="AlphaFoldDB" id="A0A2P4ERV4"/>
<evidence type="ECO:0000256" key="1">
    <source>
        <dbReference type="SAM" id="MobiDB-lite"/>
    </source>
</evidence>
<feature type="region of interest" description="Disordered" evidence="1">
    <location>
        <begin position="1"/>
        <end position="22"/>
    </location>
</feature>
<feature type="domain" description="T6SS Phospholipase effector Tle1-like catalytic" evidence="2">
    <location>
        <begin position="353"/>
        <end position="440"/>
    </location>
</feature>
<sequence length="628" mass="68225">MSGKPAARLGDPTQCPQTGHGSQRLISGAADVLINGKPAARQGDITQCGSPLSSQLISNVLINGRPTAVLGSVGAHGDSITAGSPTVLIGNQPGSADSRAAQAMIITGLVRALRALFDVPVQHGASNAVPLEREEEEEEEETELPQKQRITLRVGMFFDGTLNNLPNASLTAQCRREDLAQLGPDGLEAVTRFCQSHGYNDSNGDVFFDQRPDNSYGNELSNVALLFRLYRDDSRQQLQANAKQAAVKVYIEGAGSKAGEEDATMGMAFGQGETGVVERVEQSPERIVESLQVLATNNPSICVEKIEFDIFGFSRGAAAARHFANEVLKANHGILTNNLDTKSPVFAGGFSIEECISINFIGLFDTVAAIGDPAQGHLSVGDDYNPGVNLYLPPDCARKVVHLTAADEHRHNFSLNRVDEAHEELVLPGVHSNLGGGYPTLSYERLVIGRPVFFLSNHYPLDGPARQQLIRSRAWRVRQQEEERFRTRGLPGDGHFERHEEVVGSRPNAKVLLTLSIIRSVRGELSRVSLKVMHAKASSSGVPLNQINATDKRFAIPSDLGPIADKVFSACMAGHNPNLSDEEKRFLHSRYIHSSANWVPVKGFMANKPRHDFIRAIYPDKPQTGYPV</sequence>
<dbReference type="EMBL" id="PPSK01000019">
    <property type="protein sequence ID" value="POB01513.1"/>
    <property type="molecule type" value="Genomic_DNA"/>
</dbReference>
<dbReference type="Pfam" id="PF09994">
    <property type="entry name" value="T6SS_Tle1-like_cat"/>
    <property type="match status" value="1"/>
</dbReference>
<dbReference type="OrthoDB" id="4378831at2"/>
<accession>A0A2P4ERV4</accession>
<name>A0A2P4ERV4_9GAMM</name>
<protein>
    <submittedName>
        <fullName evidence="3">Type IV secretion protein Rhs</fullName>
    </submittedName>
</protein>
<keyword evidence="4" id="KW-1185">Reference proteome</keyword>
<evidence type="ECO:0000313" key="3">
    <source>
        <dbReference type="EMBL" id="POB01513.1"/>
    </source>
</evidence>
<feature type="region of interest" description="Disordered" evidence="1">
    <location>
        <begin position="127"/>
        <end position="146"/>
    </location>
</feature>
<gene>
    <name evidence="3" type="ORF">C1949_16140</name>
</gene>
<evidence type="ECO:0000259" key="2">
    <source>
        <dbReference type="Pfam" id="PF09994"/>
    </source>
</evidence>
<feature type="compositionally biased region" description="Acidic residues" evidence="1">
    <location>
        <begin position="133"/>
        <end position="143"/>
    </location>
</feature>
<dbReference type="Gene3D" id="2.60.200.60">
    <property type="match status" value="1"/>
</dbReference>
<dbReference type="Pfam" id="PF05488">
    <property type="entry name" value="PAAR_motif"/>
    <property type="match status" value="1"/>
</dbReference>
<dbReference type="PANTHER" id="PTHR33840:SF1">
    <property type="entry name" value="TLE1 PHOSPHOLIPASE DOMAIN-CONTAINING PROTEIN"/>
    <property type="match status" value="1"/>
</dbReference>
<dbReference type="InterPro" id="IPR008727">
    <property type="entry name" value="PAAR_motif"/>
</dbReference>
<dbReference type="InterPro" id="IPR018712">
    <property type="entry name" value="Tle1-like_cat"/>
</dbReference>
<dbReference type="CDD" id="cd14743">
    <property type="entry name" value="PAAR_CT_1"/>
    <property type="match status" value="1"/>
</dbReference>